<feature type="domain" description="Peptidase A1" evidence="2">
    <location>
        <begin position="135"/>
        <end position="469"/>
    </location>
</feature>
<dbReference type="SUPFAM" id="SSF50630">
    <property type="entry name" value="Acid proteases"/>
    <property type="match status" value="1"/>
</dbReference>
<keyword evidence="3" id="KW-1185">Reference proteome</keyword>
<dbReference type="Gene3D" id="2.40.70.10">
    <property type="entry name" value="Acid Proteases"/>
    <property type="match status" value="2"/>
</dbReference>
<dbReference type="GeneID" id="125315015"/>
<dbReference type="RefSeq" id="XP_048134727.1">
    <property type="nucleotide sequence ID" value="XM_048278770.1"/>
</dbReference>
<dbReference type="InterPro" id="IPR033873">
    <property type="entry name" value="CND41-like"/>
</dbReference>
<dbReference type="PRINTS" id="PR00792">
    <property type="entry name" value="PEPSIN"/>
</dbReference>
<sequence>MESSYFCVFKGARLFLSLQILMICFMHKGHTYGVEGKIASLTASISSLMPSPSCSPSTSKASSRKSTLEVIHKYGPCSHLVQGPNPLNHTKLLLQDESRVKWIQSQSSNSGDGLEGSAAARLPARSGVTIGTGNYVVTIGLGTPKTDLTLEFDTGSRLTWTQCEPCTGSCYNQAEPLFNPSQSSSYANISCTSTSCSQLGHYSGCSGTTCLYSIRYGDQSTTAGFFATEKLTLTPTEVINNFEFGCGQDNQGLFGRAAGLMGLSDDKISIVHQTAAKYGKYFSYCLPSSSSSTGYLTFGKDSGTSSSVSFTPLSKVPQGAQFYGISIEGISVGGTPLSIPSTVFSSGGAIIDSGTVITRLPPTAYSAMRDAFRTAMAKYTTAPAFSLFDTCYDFSKESIVEVPLITFSFAGGVKVHLDFSGMFYFIKASQICLAFAANSADSNLGIYGNTQQKTFDVVYDVAGGKLGFGSNGCS</sequence>
<dbReference type="Pfam" id="PF14543">
    <property type="entry name" value="TAXi_N"/>
    <property type="match status" value="1"/>
</dbReference>
<dbReference type="InterPro" id="IPR021109">
    <property type="entry name" value="Peptidase_aspartic_dom_sf"/>
</dbReference>
<dbReference type="Pfam" id="PF14541">
    <property type="entry name" value="TAXi_C"/>
    <property type="match status" value="1"/>
</dbReference>
<dbReference type="CDD" id="cd05472">
    <property type="entry name" value="cnd41_like"/>
    <property type="match status" value="1"/>
</dbReference>
<dbReference type="InterPro" id="IPR032861">
    <property type="entry name" value="TAXi_N"/>
</dbReference>
<gene>
    <name evidence="4" type="primary">LOC125315015</name>
</gene>
<dbReference type="InterPro" id="IPR033121">
    <property type="entry name" value="PEPTIDASE_A1"/>
</dbReference>
<dbReference type="InterPro" id="IPR001461">
    <property type="entry name" value="Aspartic_peptidase_A1"/>
</dbReference>
<evidence type="ECO:0000259" key="2">
    <source>
        <dbReference type="PROSITE" id="PS51767"/>
    </source>
</evidence>
<dbReference type="Proteomes" id="UP000827889">
    <property type="component" value="Chromosome 5"/>
</dbReference>
<organism evidence="3 4">
    <name type="scientific">Rhodamnia argentea</name>
    <dbReference type="NCBI Taxonomy" id="178133"/>
    <lineage>
        <taxon>Eukaryota</taxon>
        <taxon>Viridiplantae</taxon>
        <taxon>Streptophyta</taxon>
        <taxon>Embryophyta</taxon>
        <taxon>Tracheophyta</taxon>
        <taxon>Spermatophyta</taxon>
        <taxon>Magnoliopsida</taxon>
        <taxon>eudicotyledons</taxon>
        <taxon>Gunneridae</taxon>
        <taxon>Pentapetalae</taxon>
        <taxon>rosids</taxon>
        <taxon>malvids</taxon>
        <taxon>Myrtales</taxon>
        <taxon>Myrtaceae</taxon>
        <taxon>Myrtoideae</taxon>
        <taxon>Myrteae</taxon>
        <taxon>Australasian group</taxon>
        <taxon>Rhodamnia</taxon>
    </lineage>
</organism>
<evidence type="ECO:0000256" key="1">
    <source>
        <dbReference type="ARBA" id="ARBA00007447"/>
    </source>
</evidence>
<dbReference type="PANTHER" id="PTHR13683">
    <property type="entry name" value="ASPARTYL PROTEASES"/>
    <property type="match status" value="1"/>
</dbReference>
<proteinExistence type="inferred from homology"/>
<evidence type="ECO:0000313" key="3">
    <source>
        <dbReference type="Proteomes" id="UP000827889"/>
    </source>
</evidence>
<accession>A0ABM3HDP9</accession>
<dbReference type="InterPro" id="IPR032799">
    <property type="entry name" value="TAXi_C"/>
</dbReference>
<comment type="similarity">
    <text evidence="1">Belongs to the peptidase A1 family.</text>
</comment>
<dbReference type="PROSITE" id="PS51767">
    <property type="entry name" value="PEPTIDASE_A1"/>
    <property type="match status" value="1"/>
</dbReference>
<protein>
    <submittedName>
        <fullName evidence="4">Aspartyl protease family protein At5g10770-like</fullName>
    </submittedName>
</protein>
<dbReference type="PANTHER" id="PTHR13683:SF750">
    <property type="entry name" value="ASPARTYL PROTEASE AED1"/>
    <property type="match status" value="1"/>
</dbReference>
<name>A0ABM3HDP9_9MYRT</name>
<reference evidence="4" key="1">
    <citation type="submission" date="2025-08" db="UniProtKB">
        <authorList>
            <consortium name="RefSeq"/>
        </authorList>
    </citation>
    <scope>IDENTIFICATION</scope>
    <source>
        <tissue evidence="4">Leaf</tissue>
    </source>
</reference>
<evidence type="ECO:0000313" key="4">
    <source>
        <dbReference type="RefSeq" id="XP_048134727.1"/>
    </source>
</evidence>